<feature type="region of interest" description="Disordered" evidence="1">
    <location>
        <begin position="19"/>
        <end position="63"/>
    </location>
</feature>
<dbReference type="AlphaFoldDB" id="A0AAD4CGV4"/>
<proteinExistence type="predicted"/>
<comment type="caution">
    <text evidence="2">The sequence shown here is derived from an EMBL/GenBank/DDBJ whole genome shotgun (WGS) entry which is preliminary data.</text>
</comment>
<reference evidence="2" key="2">
    <citation type="submission" date="2020-02" db="EMBL/GenBank/DDBJ databases">
        <authorList>
            <person name="Gilchrist C.L.M."/>
            <person name="Chooi Y.-H."/>
        </authorList>
    </citation>
    <scope>NUCLEOTIDE SEQUENCE</scope>
    <source>
        <strain evidence="2">MST-FP2251</strain>
    </source>
</reference>
<gene>
    <name evidence="2" type="ORF">FE257_011874</name>
</gene>
<dbReference type="Proteomes" id="UP001194746">
    <property type="component" value="Unassembled WGS sequence"/>
</dbReference>
<evidence type="ECO:0000256" key="1">
    <source>
        <dbReference type="SAM" id="MobiDB-lite"/>
    </source>
</evidence>
<keyword evidence="3" id="KW-1185">Reference proteome</keyword>
<accession>A0AAD4CGV4</accession>
<reference evidence="2" key="1">
    <citation type="journal article" date="2019" name="Beilstein J. Org. Chem.">
        <title>Nanangenines: drimane sesquiterpenoids as the dominant metabolite cohort of a novel Australian fungus, Aspergillus nanangensis.</title>
        <authorList>
            <person name="Lacey H.J."/>
            <person name="Gilchrist C.L.M."/>
            <person name="Crombie A."/>
            <person name="Kalaitzis J.A."/>
            <person name="Vuong D."/>
            <person name="Rutledge P.J."/>
            <person name="Turner P."/>
            <person name="Pitt J.I."/>
            <person name="Lacey E."/>
            <person name="Chooi Y.H."/>
            <person name="Piggott A.M."/>
        </authorList>
    </citation>
    <scope>NUCLEOTIDE SEQUENCE</scope>
    <source>
        <strain evidence="2">MST-FP2251</strain>
    </source>
</reference>
<evidence type="ECO:0000313" key="3">
    <source>
        <dbReference type="Proteomes" id="UP001194746"/>
    </source>
</evidence>
<feature type="compositionally biased region" description="Polar residues" evidence="1">
    <location>
        <begin position="29"/>
        <end position="60"/>
    </location>
</feature>
<evidence type="ECO:0000313" key="2">
    <source>
        <dbReference type="EMBL" id="KAF9886261.1"/>
    </source>
</evidence>
<sequence>MSTPHKITQFFKRPSFALGSRDIPVENPNEPSTLALQSSPLTEPPSSFLSNDTTPQTPNGPASLLKDALLQSVNDQPETQSSQVLPDNFLHTKHASDPPSSLNTSQRIVKDGKEVVISSDGEDSDSIASIEAPDALFMRAAQPDSVLEGGEKEATGRTLRSRRSKENTQPVRSKPGRSNAPSYKHTLERLVTQAVDDNETEAGIAKFKAALEKKSSNTGAASGQKLDEGILTSALGEQDDELGLQRLLDAVRRTEAFDLEKAWFFFDYRRDLGPPLEFPQECVTPGTYLSSLRDSDSRERVLQSGVVDFALARGFLPDELVIWFFTSVHLEPKDALRHAYCRAFKSTPANRIKSLIKPDHVNYIFQQLGASTKGLAVHEPVAPDPLPKDDRLQGASQHHRALLSVLDLFCGAAKLFADDTRELIINILFRLTLDVVLTSNPTVCSELDKTIIAMLESLPDDTTGDDLERRICTTAYNTIKDPVIQSRLLRHILPTPSWIAALRSRLALAFLVGDPSLLDEIPDVMVHLKRVIEVLKEKRFDIRHYKRKEIEYDYGELTAITALINIVIDSGWSGMDFANKDAEHEFNSEVDKLSDRIKKIFTSIEDSGASHLKRTLAKEGLEALHYRIVYSVRSKPVPRRTAFGEREHADKTQATLKYERKPTAEAMPVRVHEKP</sequence>
<feature type="region of interest" description="Disordered" evidence="1">
    <location>
        <begin position="141"/>
        <end position="185"/>
    </location>
</feature>
<name>A0AAD4CGV4_ASPNN</name>
<dbReference type="EMBL" id="VCAU01000080">
    <property type="protein sequence ID" value="KAF9886261.1"/>
    <property type="molecule type" value="Genomic_DNA"/>
</dbReference>
<protein>
    <submittedName>
        <fullName evidence="2">Uncharacterized protein</fullName>
    </submittedName>
</protein>
<organism evidence="2 3">
    <name type="scientific">Aspergillus nanangensis</name>
    <dbReference type="NCBI Taxonomy" id="2582783"/>
    <lineage>
        <taxon>Eukaryota</taxon>
        <taxon>Fungi</taxon>
        <taxon>Dikarya</taxon>
        <taxon>Ascomycota</taxon>
        <taxon>Pezizomycotina</taxon>
        <taxon>Eurotiomycetes</taxon>
        <taxon>Eurotiomycetidae</taxon>
        <taxon>Eurotiales</taxon>
        <taxon>Aspergillaceae</taxon>
        <taxon>Aspergillus</taxon>
        <taxon>Aspergillus subgen. Circumdati</taxon>
    </lineage>
</organism>